<evidence type="ECO:0000256" key="3">
    <source>
        <dbReference type="ARBA" id="ARBA00022989"/>
    </source>
</evidence>
<dbReference type="Pfam" id="PF20684">
    <property type="entry name" value="Fung_rhodopsin"/>
    <property type="match status" value="1"/>
</dbReference>
<proteinExistence type="inferred from homology"/>
<keyword evidence="4 7" id="KW-0472">Membrane</keyword>
<evidence type="ECO:0000256" key="7">
    <source>
        <dbReference type="SAM" id="Phobius"/>
    </source>
</evidence>
<keyword evidence="10" id="KW-1185">Reference proteome</keyword>
<feature type="transmembrane region" description="Helical" evidence="7">
    <location>
        <begin position="171"/>
        <end position="195"/>
    </location>
</feature>
<feature type="transmembrane region" description="Helical" evidence="7">
    <location>
        <begin position="96"/>
        <end position="116"/>
    </location>
</feature>
<evidence type="ECO:0000256" key="5">
    <source>
        <dbReference type="ARBA" id="ARBA00038359"/>
    </source>
</evidence>
<dbReference type="PANTHER" id="PTHR33048">
    <property type="entry name" value="PTH11-LIKE INTEGRAL MEMBRANE PROTEIN (AFU_ORTHOLOGUE AFUA_5G11245)"/>
    <property type="match status" value="1"/>
</dbReference>
<dbReference type="GO" id="GO:0016020">
    <property type="term" value="C:membrane"/>
    <property type="evidence" value="ECO:0007669"/>
    <property type="project" value="UniProtKB-SubCell"/>
</dbReference>
<protein>
    <submittedName>
        <fullName evidence="9">Putative integral membrane protein</fullName>
    </submittedName>
</protein>
<dbReference type="OMA" id="AFRIWIY"/>
<feature type="domain" description="Rhodopsin" evidence="8">
    <location>
        <begin position="31"/>
        <end position="266"/>
    </location>
</feature>
<dbReference type="OrthoDB" id="444631at2759"/>
<feature type="region of interest" description="Disordered" evidence="6">
    <location>
        <begin position="294"/>
        <end position="325"/>
    </location>
</feature>
<gene>
    <name evidence="9" type="ORF">UCREL1_5411</name>
</gene>
<dbReference type="HOGENOM" id="CLU_064763_0_0_1"/>
<reference evidence="10" key="1">
    <citation type="journal article" date="2013" name="Genome Announc.">
        <title>Draft genome sequence of the grapevine dieback fungus Eutypa lata UCR-EL1.</title>
        <authorList>
            <person name="Blanco-Ulate B."/>
            <person name="Rolshausen P.E."/>
            <person name="Cantu D."/>
        </authorList>
    </citation>
    <scope>NUCLEOTIDE SEQUENCE [LARGE SCALE GENOMIC DNA]</scope>
    <source>
        <strain evidence="10">UCR-EL1</strain>
    </source>
</reference>
<feature type="transmembrane region" description="Helical" evidence="7">
    <location>
        <begin position="235"/>
        <end position="262"/>
    </location>
</feature>
<feature type="transmembrane region" description="Helical" evidence="7">
    <location>
        <begin position="47"/>
        <end position="71"/>
    </location>
</feature>
<evidence type="ECO:0000313" key="9">
    <source>
        <dbReference type="EMBL" id="EMR67578.1"/>
    </source>
</evidence>
<dbReference type="AlphaFoldDB" id="M7SSW1"/>
<name>M7SSW1_EUTLA</name>
<evidence type="ECO:0000259" key="8">
    <source>
        <dbReference type="Pfam" id="PF20684"/>
    </source>
</evidence>
<comment type="similarity">
    <text evidence="5">Belongs to the SAT4 family.</text>
</comment>
<dbReference type="Proteomes" id="UP000012174">
    <property type="component" value="Unassembled WGS sequence"/>
</dbReference>
<evidence type="ECO:0000256" key="2">
    <source>
        <dbReference type="ARBA" id="ARBA00022692"/>
    </source>
</evidence>
<evidence type="ECO:0000256" key="1">
    <source>
        <dbReference type="ARBA" id="ARBA00004141"/>
    </source>
</evidence>
<dbReference type="KEGG" id="ela:UCREL1_5411"/>
<feature type="transmembrane region" description="Helical" evidence="7">
    <location>
        <begin position="128"/>
        <end position="151"/>
    </location>
</feature>
<feature type="transmembrane region" description="Helical" evidence="7">
    <location>
        <begin position="207"/>
        <end position="229"/>
    </location>
</feature>
<dbReference type="PANTHER" id="PTHR33048:SF47">
    <property type="entry name" value="INTEGRAL MEMBRANE PROTEIN-RELATED"/>
    <property type="match status" value="1"/>
</dbReference>
<keyword evidence="3 7" id="KW-1133">Transmembrane helix</keyword>
<dbReference type="EMBL" id="KB706407">
    <property type="protein sequence ID" value="EMR67578.1"/>
    <property type="molecule type" value="Genomic_DNA"/>
</dbReference>
<feature type="transmembrane region" description="Helical" evidence="7">
    <location>
        <begin position="12"/>
        <end position="35"/>
    </location>
</feature>
<dbReference type="InterPro" id="IPR052337">
    <property type="entry name" value="SAT4-like"/>
</dbReference>
<evidence type="ECO:0000256" key="4">
    <source>
        <dbReference type="ARBA" id="ARBA00023136"/>
    </source>
</evidence>
<organism evidence="9 10">
    <name type="scientific">Eutypa lata (strain UCR-EL1)</name>
    <name type="common">Grapevine dieback disease fungus</name>
    <name type="synonym">Eutypa armeniacae</name>
    <dbReference type="NCBI Taxonomy" id="1287681"/>
    <lineage>
        <taxon>Eukaryota</taxon>
        <taxon>Fungi</taxon>
        <taxon>Dikarya</taxon>
        <taxon>Ascomycota</taxon>
        <taxon>Pezizomycotina</taxon>
        <taxon>Sordariomycetes</taxon>
        <taxon>Xylariomycetidae</taxon>
        <taxon>Xylariales</taxon>
        <taxon>Diatrypaceae</taxon>
        <taxon>Eutypa</taxon>
    </lineage>
</organism>
<sequence>MAFRIWRNSTQMSQFIVLTIFTPLGILVTILRFVATHRASRKPSIEDWLAVVATVFFITTNLGGLMAISILNGREIAEEIRESPSDYKHMRQWDMVALYSYFAHMTSLKLSVLALYYRIFGVRTAYRVWIYVLGGVQTIVFILLCIFQALLCHPFERYFDRSVPGSCKEDGLIVLGGELPNSLIDFAMVVLAIFMIRPLQLSSTMKWRLRVVFGLGSLVGVIGIIKIAITYSTDVLYAFSMVSLWSGVQMFVALLCCCLPVYTPILPTSAFWSRISSQMINYATFGRFSGFGSKSDSTNTKGSSKRKGRNPSGESQQGWEHLDEDNSTRALAWPEVTRQAEVHALSDFPTPESSGIQVQRQIHVV</sequence>
<accession>M7SSW1</accession>
<keyword evidence="2 7" id="KW-0812">Transmembrane</keyword>
<dbReference type="InterPro" id="IPR049326">
    <property type="entry name" value="Rhodopsin_dom_fungi"/>
</dbReference>
<comment type="subcellular location">
    <subcellularLocation>
        <location evidence="1">Membrane</location>
        <topology evidence="1">Multi-pass membrane protein</topology>
    </subcellularLocation>
</comment>
<evidence type="ECO:0000256" key="6">
    <source>
        <dbReference type="SAM" id="MobiDB-lite"/>
    </source>
</evidence>
<evidence type="ECO:0000313" key="10">
    <source>
        <dbReference type="Proteomes" id="UP000012174"/>
    </source>
</evidence>